<evidence type="ECO:0000259" key="8">
    <source>
        <dbReference type="Pfam" id="PF02441"/>
    </source>
</evidence>
<name>A0A6V8MT25_9BACT</name>
<evidence type="ECO:0000313" key="11">
    <source>
        <dbReference type="Proteomes" id="UP000568888"/>
    </source>
</evidence>
<evidence type="ECO:0000256" key="1">
    <source>
        <dbReference type="ARBA" id="ARBA00022602"/>
    </source>
</evidence>
<dbReference type="FunFam" id="3.40.50.1950:FF:000001">
    <property type="entry name" value="Flavin prenyltransferase UbiX"/>
    <property type="match status" value="1"/>
</dbReference>
<evidence type="ECO:0000313" key="12">
    <source>
        <dbReference type="Proteomes" id="UP000831485"/>
    </source>
</evidence>
<dbReference type="HAMAP" id="MF_01984">
    <property type="entry name" value="ubiX_pad"/>
    <property type="match status" value="1"/>
</dbReference>
<dbReference type="Proteomes" id="UP000568888">
    <property type="component" value="Unassembled WGS sequence"/>
</dbReference>
<dbReference type="EC" id="2.5.1.129" evidence="7"/>
<keyword evidence="2 7" id="KW-0285">Flavoprotein</keyword>
<dbReference type="GO" id="GO:0016831">
    <property type="term" value="F:carboxy-lyase activity"/>
    <property type="evidence" value="ECO:0007669"/>
    <property type="project" value="TreeGrafter"/>
</dbReference>
<reference evidence="9" key="2">
    <citation type="journal article" date="2021" name="Int. J. Syst. Evol. Microbiol.">
        <title>Geomonas silvestris sp. nov., Geomonas paludis sp. nov. and Geomonas limicola sp. nov., isolated from terrestrial environments, and emended description of the genus Geomonas.</title>
        <authorList>
            <person name="Itoh H."/>
            <person name="Xu Z."/>
            <person name="Masuda Y."/>
            <person name="Ushijima N."/>
            <person name="Hayakawa C."/>
            <person name="Shiratori Y."/>
            <person name="Senoo K."/>
        </authorList>
    </citation>
    <scope>NUCLEOTIDE SEQUENCE</scope>
    <source>
        <strain evidence="9">Red736</strain>
    </source>
</reference>
<comment type="function">
    <text evidence="7">Flavin prenyltransferase that catalyzes the synthesis of the prenylated FMN cofactor (prenyl-FMN) for 4-hydroxy-3-polyprenylbenzoic acid decarboxylase UbiD. The prenyltransferase is metal-independent and links a dimethylallyl moiety from dimethylallyl monophosphate (DMAP) to the flavin N5 and C6 atoms of FMN.</text>
</comment>
<dbReference type="PANTHER" id="PTHR43374:SF1">
    <property type="entry name" value="FLAVIN PRENYLTRANSFERASE PAD1, MITOCHONDRIAL"/>
    <property type="match status" value="1"/>
</dbReference>
<dbReference type="InterPro" id="IPR003382">
    <property type="entry name" value="Flavoprotein"/>
</dbReference>
<evidence type="ECO:0000256" key="3">
    <source>
        <dbReference type="ARBA" id="ARBA00022643"/>
    </source>
</evidence>
<keyword evidence="4 7" id="KW-0808">Transferase</keyword>
<feature type="binding site" evidence="7">
    <location>
        <position position="137"/>
    </location>
    <ligand>
        <name>FMN</name>
        <dbReference type="ChEBI" id="CHEBI:58210"/>
    </ligand>
</feature>
<proteinExistence type="inferred from homology"/>
<feature type="binding site" evidence="7">
    <location>
        <begin position="12"/>
        <end position="14"/>
    </location>
    <ligand>
        <name>FMN</name>
        <dbReference type="ChEBI" id="CHEBI:58210"/>
    </ligand>
</feature>
<keyword evidence="1 7" id="KW-0637">Prenyltransferase</keyword>
<gene>
    <name evidence="7 9" type="primary">ubiX</name>
    <name evidence="9" type="ORF">GMPD_04880</name>
    <name evidence="10" type="ORF">M1B72_20785</name>
</gene>
<evidence type="ECO:0000256" key="6">
    <source>
        <dbReference type="ARBA" id="ARBA00060793"/>
    </source>
</evidence>
<dbReference type="AlphaFoldDB" id="A0A6V8MT25"/>
<comment type="caution">
    <text evidence="7">Lacks conserved residue(s) required for the propagation of feature annotation.</text>
</comment>
<organism evidence="9 11">
    <name type="scientific">Geomonas paludis</name>
    <dbReference type="NCBI Taxonomy" id="2740185"/>
    <lineage>
        <taxon>Bacteria</taxon>
        <taxon>Pseudomonadati</taxon>
        <taxon>Thermodesulfobacteriota</taxon>
        <taxon>Desulfuromonadia</taxon>
        <taxon>Geobacterales</taxon>
        <taxon>Geobacteraceae</taxon>
        <taxon>Geomonas</taxon>
    </lineage>
</organism>
<comment type="catalytic activity">
    <reaction evidence="5 7">
        <text>dimethylallyl phosphate + FMNH2 = prenylated FMNH2 + phosphate</text>
        <dbReference type="Rhea" id="RHEA:37743"/>
        <dbReference type="ChEBI" id="CHEBI:43474"/>
        <dbReference type="ChEBI" id="CHEBI:57618"/>
        <dbReference type="ChEBI" id="CHEBI:87467"/>
        <dbReference type="ChEBI" id="CHEBI:88052"/>
        <dbReference type="EC" id="2.5.1.129"/>
    </reaction>
</comment>
<feature type="binding site" evidence="7">
    <location>
        <begin position="102"/>
        <end position="105"/>
    </location>
    <ligand>
        <name>FMN</name>
        <dbReference type="ChEBI" id="CHEBI:58210"/>
    </ligand>
</feature>
<evidence type="ECO:0000256" key="5">
    <source>
        <dbReference type="ARBA" id="ARBA00050612"/>
    </source>
</evidence>
<dbReference type="InterPro" id="IPR004507">
    <property type="entry name" value="UbiX-like"/>
</dbReference>
<dbReference type="PANTHER" id="PTHR43374">
    <property type="entry name" value="FLAVIN PRENYLTRANSFERASE"/>
    <property type="match status" value="1"/>
</dbReference>
<dbReference type="EMBL" id="CP096574">
    <property type="protein sequence ID" value="UPU35847.1"/>
    <property type="molecule type" value="Genomic_DNA"/>
</dbReference>
<dbReference type="Gene3D" id="3.40.50.1950">
    <property type="entry name" value="Flavin prenyltransferase-like"/>
    <property type="match status" value="1"/>
</dbReference>
<keyword evidence="12" id="KW-1185">Reference proteome</keyword>
<reference evidence="11" key="1">
    <citation type="submission" date="2020-06" db="EMBL/GenBank/DDBJ databases">
        <title>Draft genomic sequecing of Geomonas sp. Red736.</title>
        <authorList>
            <person name="Itoh H."/>
            <person name="Xu Z.X."/>
            <person name="Ushijima N."/>
            <person name="Masuda Y."/>
            <person name="Shiratori Y."/>
            <person name="Senoo K."/>
        </authorList>
    </citation>
    <scope>NUCLEOTIDE SEQUENCE [LARGE SCALE GENOMIC DNA]</scope>
    <source>
        <strain evidence="11">Red736</strain>
    </source>
</reference>
<evidence type="ECO:0000256" key="2">
    <source>
        <dbReference type="ARBA" id="ARBA00022630"/>
    </source>
</evidence>
<sequence length="201" mass="22032">MKQRHFVIAITGASGSIYALRLIEELLRSAARVSVLITEAGFAVLREECGLEWGGAAQVVQEQLRQRLGDGGELRYYACDDLFAPIASGSSAPDAMLVVPCSMGTLSRISCGNAGNLLERAADVMLKEARPLVLVPRETPFNAIHLEHMLKLSRLGVRIVPAMPGFYHQPQTMEDLVDFVVGKVLDSVQVEHTLFRRWGGE</sequence>
<dbReference type="Pfam" id="PF02441">
    <property type="entry name" value="Flavoprotein"/>
    <property type="match status" value="1"/>
</dbReference>
<feature type="binding site" evidence="7">
    <location>
        <position position="167"/>
    </location>
    <ligand>
        <name>dimethylallyl phosphate</name>
        <dbReference type="ChEBI" id="CHEBI:88052"/>
    </ligand>
</feature>
<dbReference type="Proteomes" id="UP000831485">
    <property type="component" value="Chromosome"/>
</dbReference>
<feature type="binding site" evidence="7">
    <location>
        <position position="183"/>
    </location>
    <ligand>
        <name>dimethylallyl phosphate</name>
        <dbReference type="ChEBI" id="CHEBI:88052"/>
    </ligand>
</feature>
<comment type="similarity">
    <text evidence="6 7">Belongs to the UbiX/PAD1 family.</text>
</comment>
<dbReference type="RefSeq" id="WP_183344716.1">
    <property type="nucleotide sequence ID" value="NZ_BLXY01000001.1"/>
</dbReference>
<feature type="binding site" evidence="7">
    <location>
        <position position="38"/>
    </location>
    <ligand>
        <name>FMN</name>
        <dbReference type="ChEBI" id="CHEBI:58210"/>
    </ligand>
</feature>
<evidence type="ECO:0000313" key="9">
    <source>
        <dbReference type="EMBL" id="GFO62569.1"/>
    </source>
</evidence>
<dbReference type="NCBIfam" id="TIGR00421">
    <property type="entry name" value="ubiX_pad"/>
    <property type="match status" value="1"/>
</dbReference>
<dbReference type="InterPro" id="IPR036551">
    <property type="entry name" value="Flavin_trans-like"/>
</dbReference>
<accession>A0A6V8MT25</accession>
<evidence type="ECO:0000256" key="4">
    <source>
        <dbReference type="ARBA" id="ARBA00022679"/>
    </source>
</evidence>
<evidence type="ECO:0000313" key="10">
    <source>
        <dbReference type="EMBL" id="UPU35847.1"/>
    </source>
</evidence>
<dbReference type="SUPFAM" id="SSF52507">
    <property type="entry name" value="Homo-oligomeric flavin-containing Cys decarboxylases, HFCD"/>
    <property type="match status" value="1"/>
</dbReference>
<dbReference type="NCBIfam" id="NF004685">
    <property type="entry name" value="PRK06029.1"/>
    <property type="match status" value="1"/>
</dbReference>
<protein>
    <recommendedName>
        <fullName evidence="7">Flavin prenyltransferase UbiX</fullName>
        <ecNumber evidence="7">2.5.1.129</ecNumber>
    </recommendedName>
</protein>
<reference evidence="10" key="3">
    <citation type="submission" date="2022-04" db="EMBL/GenBank/DDBJ databases">
        <authorList>
            <person name="Liu G."/>
        </authorList>
    </citation>
    <scope>NUCLEOTIDE SEQUENCE</scope>
    <source>
        <strain evidence="10">RG22</strain>
    </source>
</reference>
<dbReference type="EMBL" id="BLXY01000001">
    <property type="protein sequence ID" value="GFO62569.1"/>
    <property type="molecule type" value="Genomic_DNA"/>
</dbReference>
<dbReference type="GO" id="GO:0106141">
    <property type="term" value="F:flavin prenyltransferase activity"/>
    <property type="evidence" value="ECO:0007669"/>
    <property type="project" value="UniProtKB-EC"/>
</dbReference>
<feature type="domain" description="Flavoprotein" evidence="8">
    <location>
        <begin position="5"/>
        <end position="187"/>
    </location>
</feature>
<evidence type="ECO:0000256" key="7">
    <source>
        <dbReference type="HAMAP-Rule" id="MF_01984"/>
    </source>
</evidence>
<keyword evidence="3 7" id="KW-0288">FMN</keyword>